<dbReference type="InterPro" id="IPR036908">
    <property type="entry name" value="RlpA-like_sf"/>
</dbReference>
<evidence type="ECO:0000256" key="3">
    <source>
        <dbReference type="ARBA" id="ARBA00022801"/>
    </source>
</evidence>
<dbReference type="AlphaFoldDB" id="A0A1Y2FME3"/>
<dbReference type="InterPro" id="IPR036749">
    <property type="entry name" value="Expansin_CBD_sf"/>
</dbReference>
<dbReference type="OrthoDB" id="623670at2759"/>
<dbReference type="InterPro" id="IPR049818">
    <property type="entry name" value="Expansin_EXLX1-like"/>
</dbReference>
<evidence type="ECO:0000256" key="5">
    <source>
        <dbReference type="SAM" id="SignalP"/>
    </source>
</evidence>
<keyword evidence="1 5" id="KW-0732">Signal</keyword>
<dbReference type="Gene3D" id="2.60.40.760">
    <property type="entry name" value="Expansin, cellulose-binding-like domain"/>
    <property type="match status" value="1"/>
</dbReference>
<dbReference type="CDD" id="cd22272">
    <property type="entry name" value="DPBB_EXLX1-like"/>
    <property type="match status" value="1"/>
</dbReference>
<dbReference type="EMBL" id="MCOG01000004">
    <property type="protein sequence ID" value="ORY85140.1"/>
    <property type="molecule type" value="Genomic_DNA"/>
</dbReference>
<feature type="chain" id="PRO_5012395375" description="CBM10 domain-containing protein" evidence="5">
    <location>
        <begin position="19"/>
        <end position="427"/>
    </location>
</feature>
<dbReference type="InterPro" id="IPR009034">
    <property type="entry name" value="Dockerin_dom_fun_sf"/>
</dbReference>
<feature type="compositionally biased region" description="Low complexity" evidence="4">
    <location>
        <begin position="300"/>
        <end position="323"/>
    </location>
</feature>
<sequence>MNFKKLTLINSIIAVVSAATGSISAFSRYPGIVDLIEANTKNYKNNFKYTFVDGPIYSGDGTAYGDATSGGNCLFPKKEYYNDMMYAALNNKQYNTDMGCGLCAVVVSTSNPYKPIRVRIIDQCPECAHGSLDFSDKAFKALSNKTPDRIKITWALIPCDVDVNEFPALVKPNSAIKFQFKSGSTQFWGEVQVFNTRYPVAKVEFLSGGKYVGLYRRAYNYWALNSGGFGAGPYTFRVTLADSTVIEAKNVKMVIPGNDEGDDFSSGTQTIIKVGSTSSASKSSSSNKVANNAAVGKKVTTTRKVTVPKKAATTKKTSNNNKTTSKDKCPSSMLRQGYKCCEINNCNIYHKDGDGDWGLDRNLKWCGIRFECKNTINKPSSDSTCSKKFNQMGYKCCNSCNAVYTDSTGRWGVENRQWCGIRNDCKK</sequence>
<dbReference type="GO" id="GO:0016787">
    <property type="term" value="F:hydrolase activity"/>
    <property type="evidence" value="ECO:0007669"/>
    <property type="project" value="UniProtKB-KW"/>
</dbReference>
<dbReference type="InterPro" id="IPR051477">
    <property type="entry name" value="Expansin_CellWall"/>
</dbReference>
<keyword evidence="2" id="KW-0677">Repeat</keyword>
<keyword evidence="3" id="KW-0378">Hydrolase</keyword>
<feature type="signal peptide" evidence="5">
    <location>
        <begin position="1"/>
        <end position="18"/>
    </location>
</feature>
<comment type="caution">
    <text evidence="7">The sequence shown here is derived from an EMBL/GenBank/DDBJ whole genome shotgun (WGS) entry which is preliminary data.</text>
</comment>
<dbReference type="Gene3D" id="3.90.1220.10">
    <property type="entry name" value="Cellulose docking domain, dockering"/>
    <property type="match status" value="2"/>
</dbReference>
<gene>
    <name evidence="7" type="ORF">LY90DRAFT_697018</name>
</gene>
<proteinExistence type="predicted"/>
<accession>A0A1Y2FME3</accession>
<organism evidence="7 8">
    <name type="scientific">Neocallimastix californiae</name>
    <dbReference type="NCBI Taxonomy" id="1754190"/>
    <lineage>
        <taxon>Eukaryota</taxon>
        <taxon>Fungi</taxon>
        <taxon>Fungi incertae sedis</taxon>
        <taxon>Chytridiomycota</taxon>
        <taxon>Chytridiomycota incertae sedis</taxon>
        <taxon>Neocallimastigomycetes</taxon>
        <taxon>Neocallimastigales</taxon>
        <taxon>Neocallimastigaceae</taxon>
        <taxon>Neocallimastix</taxon>
    </lineage>
</organism>
<feature type="domain" description="CBM10" evidence="6">
    <location>
        <begin position="384"/>
        <end position="422"/>
    </location>
</feature>
<keyword evidence="8" id="KW-1185">Reference proteome</keyword>
<dbReference type="Gene3D" id="2.40.40.10">
    <property type="entry name" value="RlpA-like domain"/>
    <property type="match status" value="1"/>
</dbReference>
<dbReference type="SUPFAM" id="SSF49590">
    <property type="entry name" value="PHL pollen allergen"/>
    <property type="match status" value="1"/>
</dbReference>
<dbReference type="SUPFAM" id="SSF64571">
    <property type="entry name" value="Cellulose docking domain, dockering"/>
    <property type="match status" value="2"/>
</dbReference>
<protein>
    <recommendedName>
        <fullName evidence="6">CBM10 domain-containing protein</fullName>
    </recommendedName>
</protein>
<evidence type="ECO:0000256" key="2">
    <source>
        <dbReference type="ARBA" id="ARBA00022737"/>
    </source>
</evidence>
<dbReference type="Proteomes" id="UP000193920">
    <property type="component" value="Unassembled WGS sequence"/>
</dbReference>
<feature type="domain" description="CBM10" evidence="6">
    <location>
        <begin position="328"/>
        <end position="369"/>
    </location>
</feature>
<dbReference type="PROSITE" id="PS51763">
    <property type="entry name" value="CBM10"/>
    <property type="match status" value="2"/>
</dbReference>
<evidence type="ECO:0000256" key="1">
    <source>
        <dbReference type="ARBA" id="ARBA00022729"/>
    </source>
</evidence>
<evidence type="ECO:0000256" key="4">
    <source>
        <dbReference type="SAM" id="MobiDB-lite"/>
    </source>
</evidence>
<evidence type="ECO:0000313" key="7">
    <source>
        <dbReference type="EMBL" id="ORY85140.1"/>
    </source>
</evidence>
<feature type="region of interest" description="Disordered" evidence="4">
    <location>
        <begin position="300"/>
        <end position="328"/>
    </location>
</feature>
<dbReference type="Pfam" id="PF02013">
    <property type="entry name" value="CBM_10"/>
    <property type="match status" value="2"/>
</dbReference>
<reference evidence="7 8" key="1">
    <citation type="submission" date="2016-08" db="EMBL/GenBank/DDBJ databases">
        <title>A Parts List for Fungal Cellulosomes Revealed by Comparative Genomics.</title>
        <authorList>
            <consortium name="DOE Joint Genome Institute"/>
            <person name="Haitjema C.H."/>
            <person name="Gilmore S.P."/>
            <person name="Henske J.K."/>
            <person name="Solomon K.V."/>
            <person name="De Groot R."/>
            <person name="Kuo A."/>
            <person name="Mondo S.J."/>
            <person name="Salamov A.A."/>
            <person name="Labutti K."/>
            <person name="Zhao Z."/>
            <person name="Chiniquy J."/>
            <person name="Barry K."/>
            <person name="Brewer H.M."/>
            <person name="Purvine S.O."/>
            <person name="Wright A.T."/>
            <person name="Boxma B."/>
            <person name="Van Alen T."/>
            <person name="Hackstein J.H."/>
            <person name="Baker S.E."/>
            <person name="Grigoriev I.V."/>
            <person name="O'Malley M.A."/>
        </authorList>
    </citation>
    <scope>NUCLEOTIDE SEQUENCE [LARGE SCALE GENOMIC DNA]</scope>
    <source>
        <strain evidence="7 8">G1</strain>
    </source>
</reference>
<dbReference type="NCBIfam" id="NF041144">
    <property type="entry name" value="expansin_EXLX1"/>
    <property type="match status" value="1"/>
</dbReference>
<dbReference type="PANTHER" id="PTHR31836:SF21">
    <property type="entry name" value="EXPANSIN-LIKE PROTEIN 7"/>
    <property type="match status" value="1"/>
</dbReference>
<evidence type="ECO:0000259" key="6">
    <source>
        <dbReference type="PROSITE" id="PS51763"/>
    </source>
</evidence>
<evidence type="ECO:0000313" key="8">
    <source>
        <dbReference type="Proteomes" id="UP000193920"/>
    </source>
</evidence>
<dbReference type="PANTHER" id="PTHR31836">
    <property type="match status" value="1"/>
</dbReference>
<name>A0A1Y2FME3_9FUNG</name>
<dbReference type="InterPro" id="IPR002883">
    <property type="entry name" value="CBM10/Dockerin_dom"/>
</dbReference>
<dbReference type="SUPFAM" id="SSF50685">
    <property type="entry name" value="Barwin-like endoglucanases"/>
    <property type="match status" value="1"/>
</dbReference>
<dbReference type="STRING" id="1754190.A0A1Y2FME3"/>